<feature type="active site" evidence="8">
    <location>
        <position position="256"/>
    </location>
</feature>
<gene>
    <name evidence="10" type="ORF">GRQ65_15715</name>
</gene>
<dbReference type="AlphaFoldDB" id="A0A6L7EYC3"/>
<feature type="active site" description="Proton donor" evidence="8">
    <location>
        <position position="283"/>
    </location>
</feature>
<feature type="domain" description="AB hydrolase-1" evidence="9">
    <location>
        <begin position="34"/>
        <end position="289"/>
    </location>
</feature>
<evidence type="ECO:0000256" key="5">
    <source>
        <dbReference type="ARBA" id="ARBA00022801"/>
    </source>
</evidence>
<feature type="active site" description="Nucleophile" evidence="8">
    <location>
        <position position="116"/>
    </location>
</feature>
<organism evidence="10 11">
    <name type="scientific">Nocardioides flavescens</name>
    <dbReference type="NCBI Taxonomy" id="2691959"/>
    <lineage>
        <taxon>Bacteria</taxon>
        <taxon>Bacillati</taxon>
        <taxon>Actinomycetota</taxon>
        <taxon>Actinomycetes</taxon>
        <taxon>Propionibacteriales</taxon>
        <taxon>Nocardioidaceae</taxon>
        <taxon>Nocardioides</taxon>
    </lineage>
</organism>
<dbReference type="Proteomes" id="UP000473325">
    <property type="component" value="Unassembled WGS sequence"/>
</dbReference>
<dbReference type="InterPro" id="IPR000073">
    <property type="entry name" value="AB_hydrolase_1"/>
</dbReference>
<dbReference type="PANTHER" id="PTHR43194:SF2">
    <property type="entry name" value="PEROXISOMAL MEMBRANE PROTEIN LPX1"/>
    <property type="match status" value="1"/>
</dbReference>
<evidence type="ECO:0000256" key="6">
    <source>
        <dbReference type="ARBA" id="ARBA00029605"/>
    </source>
</evidence>
<dbReference type="EC" id="3.4.11.5" evidence="3"/>
<evidence type="ECO:0000313" key="10">
    <source>
        <dbReference type="EMBL" id="MXG90996.1"/>
    </source>
</evidence>
<dbReference type="EMBL" id="WUEK01000010">
    <property type="protein sequence ID" value="MXG90996.1"/>
    <property type="molecule type" value="Genomic_DNA"/>
</dbReference>
<evidence type="ECO:0000256" key="4">
    <source>
        <dbReference type="ARBA" id="ARBA00021843"/>
    </source>
</evidence>
<evidence type="ECO:0000259" key="9">
    <source>
        <dbReference type="Pfam" id="PF00561"/>
    </source>
</evidence>
<dbReference type="InterPro" id="IPR002410">
    <property type="entry name" value="Peptidase_S33"/>
</dbReference>
<accession>A0A6L7EYC3</accession>
<dbReference type="RefSeq" id="WP_160878937.1">
    <property type="nucleotide sequence ID" value="NZ_WUEK01000010.1"/>
</dbReference>
<dbReference type="NCBIfam" id="TIGR01250">
    <property type="entry name" value="pro_imino_pep_2"/>
    <property type="match status" value="1"/>
</dbReference>
<dbReference type="InterPro" id="IPR050228">
    <property type="entry name" value="Carboxylesterase_BioH"/>
</dbReference>
<evidence type="ECO:0000313" key="11">
    <source>
        <dbReference type="Proteomes" id="UP000473325"/>
    </source>
</evidence>
<comment type="similarity">
    <text evidence="2 7">Belongs to the peptidase S33 family.</text>
</comment>
<dbReference type="PIRSF" id="PIRSF005539">
    <property type="entry name" value="Pept_S33_TRI_F1"/>
    <property type="match status" value="1"/>
</dbReference>
<evidence type="ECO:0000256" key="8">
    <source>
        <dbReference type="PIRSR" id="PIRSR005539-1"/>
    </source>
</evidence>
<dbReference type="SUPFAM" id="SSF53474">
    <property type="entry name" value="alpha/beta-Hydrolases"/>
    <property type="match status" value="1"/>
</dbReference>
<sequence>MYSIPDPTTVGEVPFRGHRTWYRITGDLAARTRPPLVVLHGGPGAAHDYTLAMAALAGAVEGGRAVVHYDQLGCGNSTHLPDADPSFWSPELFVEELATVVEHLGIADDFHLLGQSWGGMLAPEFVLAHPEGVRTMTICDSPASMALWLEAAAELRAGLPAEVEATLNRHEEAGTTDDPAYHEAMQVFYDRHVCRVVPNPPEVSASFAQLEAEPTVYHTMNGPSEFHVVGSMRDWTIVERLDAITVPTLVVSGAHDEATPATWAPFVERIAGARSHVFAESSHMPHVEEHEEFLRVVGGFLAEHDPA</sequence>
<evidence type="ECO:0000256" key="2">
    <source>
        <dbReference type="ARBA" id="ARBA00010088"/>
    </source>
</evidence>
<evidence type="ECO:0000256" key="1">
    <source>
        <dbReference type="ARBA" id="ARBA00001585"/>
    </source>
</evidence>
<dbReference type="GO" id="GO:0004177">
    <property type="term" value="F:aminopeptidase activity"/>
    <property type="evidence" value="ECO:0007669"/>
    <property type="project" value="UniProtKB-EC"/>
</dbReference>
<comment type="caution">
    <text evidence="10">The sequence shown here is derived from an EMBL/GenBank/DDBJ whole genome shotgun (WGS) entry which is preliminary data.</text>
</comment>
<dbReference type="InterPro" id="IPR029058">
    <property type="entry name" value="AB_hydrolase_fold"/>
</dbReference>
<dbReference type="InterPro" id="IPR005945">
    <property type="entry name" value="Pro_imino_pep"/>
</dbReference>
<keyword evidence="11" id="KW-1185">Reference proteome</keyword>
<dbReference type="GO" id="GO:0006508">
    <property type="term" value="P:proteolysis"/>
    <property type="evidence" value="ECO:0007669"/>
    <property type="project" value="InterPro"/>
</dbReference>
<name>A0A6L7EYC3_9ACTN</name>
<dbReference type="PRINTS" id="PR00793">
    <property type="entry name" value="PROAMNOPTASE"/>
</dbReference>
<evidence type="ECO:0000256" key="3">
    <source>
        <dbReference type="ARBA" id="ARBA00012568"/>
    </source>
</evidence>
<evidence type="ECO:0000256" key="7">
    <source>
        <dbReference type="PIRNR" id="PIRNR005539"/>
    </source>
</evidence>
<reference evidence="10 11" key="1">
    <citation type="submission" date="2019-12" db="EMBL/GenBank/DDBJ databases">
        <authorList>
            <person name="Kun Z."/>
        </authorList>
    </citation>
    <scope>NUCLEOTIDE SEQUENCE [LARGE SCALE GENOMIC DNA]</scope>
    <source>
        <strain evidence="10 11">YIM 123512</strain>
    </source>
</reference>
<comment type="catalytic activity">
    <reaction evidence="1">
        <text>Release of N-terminal proline from a peptide.</text>
        <dbReference type="EC" id="3.4.11.5"/>
    </reaction>
</comment>
<dbReference type="PANTHER" id="PTHR43194">
    <property type="entry name" value="HYDROLASE ALPHA/BETA FOLD FAMILY"/>
    <property type="match status" value="1"/>
</dbReference>
<proteinExistence type="inferred from homology"/>
<protein>
    <recommendedName>
        <fullName evidence="4">Proline iminopeptidase</fullName>
        <ecNumber evidence="3">3.4.11.5</ecNumber>
    </recommendedName>
    <alternativeName>
        <fullName evidence="6">Prolyl aminopeptidase</fullName>
    </alternativeName>
</protein>
<keyword evidence="5 7" id="KW-0378">Hydrolase</keyword>
<dbReference type="Pfam" id="PF00561">
    <property type="entry name" value="Abhydrolase_1"/>
    <property type="match status" value="1"/>
</dbReference>
<dbReference type="Gene3D" id="3.40.50.1820">
    <property type="entry name" value="alpha/beta hydrolase"/>
    <property type="match status" value="1"/>
</dbReference>